<feature type="transmembrane region" description="Helical" evidence="5">
    <location>
        <begin position="149"/>
        <end position="176"/>
    </location>
</feature>
<feature type="transmembrane region" description="Helical" evidence="5">
    <location>
        <begin position="6"/>
        <end position="32"/>
    </location>
</feature>
<name>A0A1E5UBP4_9FLAO</name>
<dbReference type="InterPro" id="IPR002781">
    <property type="entry name" value="TM_pro_TauE-like"/>
</dbReference>
<evidence type="ECO:0000313" key="6">
    <source>
        <dbReference type="EMBL" id="OEL10339.1"/>
    </source>
</evidence>
<evidence type="ECO:0000256" key="3">
    <source>
        <dbReference type="ARBA" id="ARBA00022989"/>
    </source>
</evidence>
<feature type="transmembrane region" description="Helical" evidence="5">
    <location>
        <begin position="241"/>
        <end position="260"/>
    </location>
</feature>
<dbReference type="OrthoDB" id="8559161at2"/>
<evidence type="ECO:0000256" key="1">
    <source>
        <dbReference type="ARBA" id="ARBA00004141"/>
    </source>
</evidence>
<reference evidence="6 7" key="1">
    <citation type="submission" date="2016-09" db="EMBL/GenBank/DDBJ databases">
        <authorList>
            <person name="Capua I."/>
            <person name="De Benedictis P."/>
            <person name="Joannis T."/>
            <person name="Lombin L.H."/>
            <person name="Cattoli G."/>
        </authorList>
    </citation>
    <scope>NUCLEOTIDE SEQUENCE [LARGE SCALE GENOMIC DNA]</scope>
    <source>
        <strain evidence="6 7">NRS-1</strain>
    </source>
</reference>
<dbReference type="STRING" id="237258.SAMN04489756_105130"/>
<dbReference type="Proteomes" id="UP000095601">
    <property type="component" value="Unassembled WGS sequence"/>
</dbReference>
<keyword evidence="5" id="KW-1003">Cell membrane</keyword>
<feature type="transmembrane region" description="Helical" evidence="5">
    <location>
        <begin position="39"/>
        <end position="60"/>
    </location>
</feature>
<dbReference type="RefSeq" id="WP_069800425.1">
    <property type="nucleotide sequence ID" value="NZ_CP034157.1"/>
</dbReference>
<sequence>MEILGYFFALIIGLIMGIIGGGGSILGVPIFVYLFDMNALTATTLSLFVVGVASAVGATGNAKQGNVDFKTALLFGIPSVLSVIFVRKIILPHLPDPLFSIGTFPIEKNLFILVLFAALMLISSIKMIVGNQKIETTNQSPHYPMLVTQGIAVGMITGMIGAGGGFLIVPALVMLLNLEMKKAIGTSMMIISMNSLLGFLSSQKTEINWQFLLIFTSIAVIGMLIGIQLAKKIDGKKLKPIFGWFVLMMGIYIIIKEVFFH</sequence>
<dbReference type="InterPro" id="IPR051598">
    <property type="entry name" value="TSUP/Inactive_protease-like"/>
</dbReference>
<comment type="caution">
    <text evidence="6">The sequence shown here is derived from an EMBL/GenBank/DDBJ whole genome shotgun (WGS) entry which is preliminary data.</text>
</comment>
<dbReference type="PANTHER" id="PTHR43701:SF2">
    <property type="entry name" value="MEMBRANE TRANSPORTER PROTEIN YJNA-RELATED"/>
    <property type="match status" value="1"/>
</dbReference>
<feature type="transmembrane region" description="Helical" evidence="5">
    <location>
        <begin position="110"/>
        <end position="129"/>
    </location>
</feature>
<protein>
    <recommendedName>
        <fullName evidence="5">Probable membrane transporter protein</fullName>
    </recommendedName>
</protein>
<keyword evidence="7" id="KW-1185">Reference proteome</keyword>
<feature type="transmembrane region" description="Helical" evidence="5">
    <location>
        <begin position="183"/>
        <end position="201"/>
    </location>
</feature>
<dbReference type="PANTHER" id="PTHR43701">
    <property type="entry name" value="MEMBRANE TRANSPORTER PROTEIN MJ0441-RELATED"/>
    <property type="match status" value="1"/>
</dbReference>
<dbReference type="AlphaFoldDB" id="A0A1E5UBP4"/>
<evidence type="ECO:0000256" key="2">
    <source>
        <dbReference type="ARBA" id="ARBA00022692"/>
    </source>
</evidence>
<feature type="transmembrane region" description="Helical" evidence="5">
    <location>
        <begin position="72"/>
        <end position="90"/>
    </location>
</feature>
<keyword evidence="2 5" id="KW-0812">Transmembrane</keyword>
<evidence type="ECO:0000256" key="5">
    <source>
        <dbReference type="RuleBase" id="RU363041"/>
    </source>
</evidence>
<keyword evidence="3 5" id="KW-1133">Transmembrane helix</keyword>
<organism evidence="6 7">
    <name type="scientific">Cloacibacterium normanense</name>
    <dbReference type="NCBI Taxonomy" id="237258"/>
    <lineage>
        <taxon>Bacteria</taxon>
        <taxon>Pseudomonadati</taxon>
        <taxon>Bacteroidota</taxon>
        <taxon>Flavobacteriia</taxon>
        <taxon>Flavobacteriales</taxon>
        <taxon>Weeksellaceae</taxon>
    </lineage>
</organism>
<keyword evidence="4 5" id="KW-0472">Membrane</keyword>
<comment type="subcellular location">
    <subcellularLocation>
        <location evidence="5">Cell membrane</location>
        <topology evidence="5">Multi-pass membrane protein</topology>
    </subcellularLocation>
    <subcellularLocation>
        <location evidence="1">Membrane</location>
        <topology evidence="1">Multi-pass membrane protein</topology>
    </subcellularLocation>
</comment>
<dbReference type="EMBL" id="MKGI01000078">
    <property type="protein sequence ID" value="OEL10339.1"/>
    <property type="molecule type" value="Genomic_DNA"/>
</dbReference>
<evidence type="ECO:0000313" key="7">
    <source>
        <dbReference type="Proteomes" id="UP000095601"/>
    </source>
</evidence>
<proteinExistence type="inferred from homology"/>
<dbReference type="GO" id="GO:0005886">
    <property type="term" value="C:plasma membrane"/>
    <property type="evidence" value="ECO:0007669"/>
    <property type="project" value="UniProtKB-SubCell"/>
</dbReference>
<comment type="similarity">
    <text evidence="5">Belongs to the 4-toluene sulfonate uptake permease (TSUP) (TC 2.A.102) family.</text>
</comment>
<feature type="transmembrane region" description="Helical" evidence="5">
    <location>
        <begin position="207"/>
        <end position="229"/>
    </location>
</feature>
<dbReference type="Pfam" id="PF01925">
    <property type="entry name" value="TauE"/>
    <property type="match status" value="1"/>
</dbReference>
<evidence type="ECO:0000256" key="4">
    <source>
        <dbReference type="ARBA" id="ARBA00023136"/>
    </source>
</evidence>
<dbReference type="KEGG" id="cnr:EB819_10485"/>
<dbReference type="PATRIC" id="fig|237258.4.peg.883"/>
<gene>
    <name evidence="6" type="ORF">BHF72_0703</name>
</gene>
<accession>A0A1E5UBP4</accession>